<dbReference type="RefSeq" id="WP_124178805.1">
    <property type="nucleotide sequence ID" value="NZ_REFY01000004.1"/>
</dbReference>
<organism evidence="2 3">
    <name type="scientific">Natrarchaeobius halalkaliphilus</name>
    <dbReference type="NCBI Taxonomy" id="1679091"/>
    <lineage>
        <taxon>Archaea</taxon>
        <taxon>Methanobacteriati</taxon>
        <taxon>Methanobacteriota</taxon>
        <taxon>Stenosarchaea group</taxon>
        <taxon>Halobacteria</taxon>
        <taxon>Halobacteriales</taxon>
        <taxon>Natrialbaceae</taxon>
        <taxon>Natrarchaeobius</taxon>
    </lineage>
</organism>
<protein>
    <submittedName>
        <fullName evidence="2">ArsR family transcriptional regulator</fullName>
    </submittedName>
</protein>
<dbReference type="EMBL" id="REFY01000004">
    <property type="protein sequence ID" value="RQG89113.1"/>
    <property type="molecule type" value="Genomic_DNA"/>
</dbReference>
<reference evidence="2 3" key="1">
    <citation type="submission" date="2018-10" db="EMBL/GenBank/DDBJ databases">
        <title>Natrarchaeobius chitinivorans gen. nov., sp. nov., and Natrarchaeobius haloalkaliphilus sp. nov., alkaliphilic, chitin-utilizing haloarchaea from hypersaline alkaline lakes.</title>
        <authorList>
            <person name="Sorokin D.Y."/>
            <person name="Elcheninov A.G."/>
            <person name="Kostrikina N.A."/>
            <person name="Bale N.J."/>
            <person name="Sinninghe Damste J.S."/>
            <person name="Khijniak T.V."/>
            <person name="Kublanov I.V."/>
            <person name="Toshchakov S.V."/>
        </authorList>
    </citation>
    <scope>NUCLEOTIDE SEQUENCE [LARGE SCALE GENOMIC DNA]</scope>
    <source>
        <strain evidence="2 3">AArcht-Sl</strain>
    </source>
</reference>
<gene>
    <name evidence="2" type="ORF">EA462_12125</name>
</gene>
<dbReference type="Proteomes" id="UP000273828">
    <property type="component" value="Unassembled WGS sequence"/>
</dbReference>
<name>A0A3N6LK26_9EURY</name>
<evidence type="ECO:0000259" key="1">
    <source>
        <dbReference type="Pfam" id="PF24035"/>
    </source>
</evidence>
<dbReference type="Pfam" id="PF24035">
    <property type="entry name" value="DUF7344"/>
    <property type="match status" value="1"/>
</dbReference>
<dbReference type="OrthoDB" id="194397at2157"/>
<evidence type="ECO:0000313" key="2">
    <source>
        <dbReference type="EMBL" id="RQG89113.1"/>
    </source>
</evidence>
<comment type="caution">
    <text evidence="2">The sequence shown here is derived from an EMBL/GenBank/DDBJ whole genome shotgun (WGS) entry which is preliminary data.</text>
</comment>
<accession>A0A3N6LK26</accession>
<sequence>MNWHSKDLAAIVADPTNRAVLDVLVDADRRLTTMEIAERLVSRESGVVDSREYDRRLDERQLSLHHGVLPKLDEIGIIDYDARRNVVSVESDVGSEGVWAEFESIDELLARINAPDEADERTVGMLEGREALYEYGRTLADRSDDELFLIYTSDELLDGDCLPQAKNAIQRGVEFHAGVQGSGARQFFQERLPDATVWEPQLDWCSDPSVYPTISRLIVSDRKRVLVGLWDEPDADDRKASVDDGKTEIGMVGEGRRNPLVVLVRELLGPRLDHLDYQSDAFLGDLPFET</sequence>
<dbReference type="InterPro" id="IPR055768">
    <property type="entry name" value="DUF7344"/>
</dbReference>
<feature type="domain" description="DUF7344" evidence="1">
    <location>
        <begin position="14"/>
        <end position="88"/>
    </location>
</feature>
<keyword evidence="3" id="KW-1185">Reference proteome</keyword>
<evidence type="ECO:0000313" key="3">
    <source>
        <dbReference type="Proteomes" id="UP000273828"/>
    </source>
</evidence>
<dbReference type="AlphaFoldDB" id="A0A3N6LK26"/>
<proteinExistence type="predicted"/>